<protein>
    <submittedName>
        <fullName evidence="2">Uncharacterized protein</fullName>
    </submittedName>
</protein>
<reference evidence="2 3" key="1">
    <citation type="journal article" date="2013" name="Curr. Biol.">
        <title>The Genome of the Foraminiferan Reticulomyxa filosa.</title>
        <authorList>
            <person name="Glockner G."/>
            <person name="Hulsmann N."/>
            <person name="Schleicher M."/>
            <person name="Noegel A.A."/>
            <person name="Eichinger L."/>
            <person name="Gallinger C."/>
            <person name="Pawlowski J."/>
            <person name="Sierra R."/>
            <person name="Euteneuer U."/>
            <person name="Pillet L."/>
            <person name="Moustafa A."/>
            <person name="Platzer M."/>
            <person name="Groth M."/>
            <person name="Szafranski K."/>
            <person name="Schliwa M."/>
        </authorList>
    </citation>
    <scope>NUCLEOTIDE SEQUENCE [LARGE SCALE GENOMIC DNA]</scope>
</reference>
<evidence type="ECO:0000256" key="1">
    <source>
        <dbReference type="SAM" id="MobiDB-lite"/>
    </source>
</evidence>
<feature type="region of interest" description="Disordered" evidence="1">
    <location>
        <begin position="56"/>
        <end position="138"/>
    </location>
</feature>
<dbReference type="EMBL" id="ASPP01050078">
    <property type="protein sequence ID" value="ETN97326.1"/>
    <property type="molecule type" value="Genomic_DNA"/>
</dbReference>
<comment type="caution">
    <text evidence="2">The sequence shown here is derived from an EMBL/GenBank/DDBJ whole genome shotgun (WGS) entry which is preliminary data.</text>
</comment>
<gene>
    <name evidence="2" type="ORF">RFI_40205</name>
</gene>
<feature type="compositionally biased region" description="Acidic residues" evidence="1">
    <location>
        <begin position="93"/>
        <end position="112"/>
    </location>
</feature>
<dbReference type="Proteomes" id="UP000023152">
    <property type="component" value="Unassembled WGS sequence"/>
</dbReference>
<dbReference type="AlphaFoldDB" id="X6L8F5"/>
<organism evidence="2 3">
    <name type="scientific">Reticulomyxa filosa</name>
    <dbReference type="NCBI Taxonomy" id="46433"/>
    <lineage>
        <taxon>Eukaryota</taxon>
        <taxon>Sar</taxon>
        <taxon>Rhizaria</taxon>
        <taxon>Retaria</taxon>
        <taxon>Foraminifera</taxon>
        <taxon>Monothalamids</taxon>
        <taxon>Reticulomyxidae</taxon>
        <taxon>Reticulomyxa</taxon>
    </lineage>
</organism>
<evidence type="ECO:0000313" key="3">
    <source>
        <dbReference type="Proteomes" id="UP000023152"/>
    </source>
</evidence>
<name>X6L8F5_RETFI</name>
<accession>X6L8F5</accession>
<sequence length="327" mass="38976">MGKKTGRKVSLLRRLNSNYKIRMNWQKGQWLLKRLKNKKNSYSFLKIIFNIAGNASQREEQKEEEKKEEEQEEKKEEEQKEEEQEEEKKEEEQKEEEQKEEEQEEEQKEEQEEEKRERSLEMPREEEKEANNEQPNPDHFNAKIIIDAVNEIRRIMQLFQCIQKIILYVLHIIQTWNKVKKCASNMCSAVASGMKWFVRMSKSSILQFGSTKLFYSSSNKIVSDLLLPYVHANNVDLVQIPFSTAVIFITGKKRAFFGCKEKCLIFVFFFFSLRIPKSSHQKNLKASPKKSTHNFLFALFSYANFFFFHQKKCMSAFFFSDEEEKKS</sequence>
<feature type="compositionally biased region" description="Basic and acidic residues" evidence="1">
    <location>
        <begin position="57"/>
        <end position="78"/>
    </location>
</feature>
<feature type="compositionally biased region" description="Basic and acidic residues" evidence="1">
    <location>
        <begin position="113"/>
        <end position="131"/>
    </location>
</feature>
<proteinExistence type="predicted"/>
<keyword evidence="3" id="KW-1185">Reference proteome</keyword>
<evidence type="ECO:0000313" key="2">
    <source>
        <dbReference type="EMBL" id="ETN97326.1"/>
    </source>
</evidence>